<dbReference type="Pfam" id="PF00550">
    <property type="entry name" value="PP-binding"/>
    <property type="match status" value="1"/>
</dbReference>
<gene>
    <name evidence="2" type="ORF">ACK2TP_00650</name>
</gene>
<comment type="caution">
    <text evidence="2">The sequence shown here is derived from an EMBL/GenBank/DDBJ whole genome shotgun (WGS) entry which is preliminary data.</text>
</comment>
<proteinExistence type="predicted"/>
<feature type="domain" description="Carrier" evidence="1">
    <location>
        <begin position="1"/>
        <end position="78"/>
    </location>
</feature>
<name>A0ABW9KH14_9BACT</name>
<dbReference type="InterPro" id="IPR036736">
    <property type="entry name" value="ACP-like_sf"/>
</dbReference>
<dbReference type="Proteomes" id="UP001634747">
    <property type="component" value="Unassembled WGS sequence"/>
</dbReference>
<evidence type="ECO:0000313" key="3">
    <source>
        <dbReference type="Proteomes" id="UP001634747"/>
    </source>
</evidence>
<dbReference type="RefSeq" id="WP_263414170.1">
    <property type="nucleotide sequence ID" value="NZ_BAABBH010000001.1"/>
</dbReference>
<keyword evidence="3" id="KW-1185">Reference proteome</keyword>
<evidence type="ECO:0000259" key="1">
    <source>
        <dbReference type="PROSITE" id="PS50075"/>
    </source>
</evidence>
<sequence length="79" mass="8347">MSDKKPGILKVLQAVAGKPITPEDDESLFGSGLLDSFALPDFVSGLESEFGVTVPDGDLSARKFDTIDKVEAYLDSKGA</sequence>
<protein>
    <submittedName>
        <fullName evidence="2">Acyl carrier protein</fullName>
    </submittedName>
</protein>
<dbReference type="EMBL" id="JBJYXY010000001">
    <property type="protein sequence ID" value="MFN2974260.1"/>
    <property type="molecule type" value="Genomic_DNA"/>
</dbReference>
<dbReference type="InterPro" id="IPR009081">
    <property type="entry name" value="PP-bd_ACP"/>
</dbReference>
<evidence type="ECO:0000313" key="2">
    <source>
        <dbReference type="EMBL" id="MFN2974260.1"/>
    </source>
</evidence>
<dbReference type="SUPFAM" id="SSF47336">
    <property type="entry name" value="ACP-like"/>
    <property type="match status" value="1"/>
</dbReference>
<organism evidence="2 3">
    <name type="scientific">Terriglobus aquaticus</name>
    <dbReference type="NCBI Taxonomy" id="940139"/>
    <lineage>
        <taxon>Bacteria</taxon>
        <taxon>Pseudomonadati</taxon>
        <taxon>Acidobacteriota</taxon>
        <taxon>Terriglobia</taxon>
        <taxon>Terriglobales</taxon>
        <taxon>Acidobacteriaceae</taxon>
        <taxon>Terriglobus</taxon>
    </lineage>
</organism>
<reference evidence="2 3" key="1">
    <citation type="submission" date="2024-12" db="EMBL/GenBank/DDBJ databases">
        <authorList>
            <person name="Lee Y."/>
        </authorList>
    </citation>
    <scope>NUCLEOTIDE SEQUENCE [LARGE SCALE GENOMIC DNA]</scope>
    <source>
        <strain evidence="2 3">03SUJ4</strain>
    </source>
</reference>
<accession>A0ABW9KH14</accession>
<dbReference type="Gene3D" id="1.10.1200.10">
    <property type="entry name" value="ACP-like"/>
    <property type="match status" value="1"/>
</dbReference>
<dbReference type="PROSITE" id="PS50075">
    <property type="entry name" value="CARRIER"/>
    <property type="match status" value="1"/>
</dbReference>